<dbReference type="EMBL" id="MGEJ01000001">
    <property type="protein sequence ID" value="OGL82012.1"/>
    <property type="molecule type" value="Genomic_DNA"/>
</dbReference>
<proteinExistence type="predicted"/>
<reference evidence="1 2" key="1">
    <citation type="journal article" date="2016" name="Nat. Commun.">
        <title>Thousands of microbial genomes shed light on interconnected biogeochemical processes in an aquifer system.</title>
        <authorList>
            <person name="Anantharaman K."/>
            <person name="Brown C.T."/>
            <person name="Hug L.A."/>
            <person name="Sharon I."/>
            <person name="Castelle C.J."/>
            <person name="Probst A.J."/>
            <person name="Thomas B.C."/>
            <person name="Singh A."/>
            <person name="Wilkins M.J."/>
            <person name="Karaoz U."/>
            <person name="Brodie E.L."/>
            <person name="Williams K.H."/>
            <person name="Hubbard S.S."/>
            <person name="Banfield J.F."/>
        </authorList>
    </citation>
    <scope>NUCLEOTIDE SEQUENCE [LARGE SCALE GENOMIC DNA]</scope>
</reference>
<dbReference type="STRING" id="1802401.A3B21_04825"/>
<comment type="caution">
    <text evidence="1">The sequence shown here is derived from an EMBL/GenBank/DDBJ whole genome shotgun (WGS) entry which is preliminary data.</text>
</comment>
<sequence>MAQSRRSWSRGRARTTGEKTLNTVKRTEFHPDKFAVLAAIDPNLRIEQIRGVCVAPDGQNIALFTTEAGQRIGEKRALGVYEYGKDHAVDTFTEVEGVQLLSGTPGIQNNPARASIVKGLKGLFVREDKNVLVCSKPTGVIGYYLYSSPTAEPIDLTTQDLDFTEVVFLPKPRGYVAREARSNCLWFLPFATAKTGTAGRVAWNMSNALPGVSAIMSLPPRIQNNRAVLCSTLEGDRQCSDTLNLSSIGSSQITSVAREGDVNSIVFRCFASHEVAIIEVGVGAKTLEPGTWQVPTADLPELFGKAGAALVSASAPL</sequence>
<dbReference type="AlphaFoldDB" id="A0A1F7UUP8"/>
<dbReference type="Proteomes" id="UP000176897">
    <property type="component" value="Unassembled WGS sequence"/>
</dbReference>
<name>A0A1F7UUP8_9BACT</name>
<organism evidence="1 2">
    <name type="scientific">Candidatus Uhrbacteria bacterium RIFCSPLOWO2_01_FULL_47_24</name>
    <dbReference type="NCBI Taxonomy" id="1802401"/>
    <lineage>
        <taxon>Bacteria</taxon>
        <taxon>Candidatus Uhriibacteriota</taxon>
    </lineage>
</organism>
<accession>A0A1F7UUP8</accession>
<evidence type="ECO:0000313" key="2">
    <source>
        <dbReference type="Proteomes" id="UP000176897"/>
    </source>
</evidence>
<evidence type="ECO:0000313" key="1">
    <source>
        <dbReference type="EMBL" id="OGL82012.1"/>
    </source>
</evidence>
<protein>
    <submittedName>
        <fullName evidence="1">Uncharacterized protein</fullName>
    </submittedName>
</protein>
<gene>
    <name evidence="1" type="ORF">A3B21_04825</name>
</gene>